<name>A0A855X5K4_9BACT</name>
<organism evidence="1 2">
    <name type="scientific">candidate division GN15 bacterium</name>
    <dbReference type="NCBI Taxonomy" id="2072418"/>
    <lineage>
        <taxon>Bacteria</taxon>
        <taxon>candidate division GN15</taxon>
    </lineage>
</organism>
<comment type="caution">
    <text evidence="1">The sequence shown here is derived from an EMBL/GenBank/DDBJ whole genome shotgun (WGS) entry which is preliminary data.</text>
</comment>
<gene>
    <name evidence="1" type="ORF">C3F09_07090</name>
</gene>
<dbReference type="GO" id="GO:0000272">
    <property type="term" value="P:polysaccharide catabolic process"/>
    <property type="evidence" value="ECO:0007669"/>
    <property type="project" value="InterPro"/>
</dbReference>
<accession>A0A855X5K4</accession>
<evidence type="ECO:0000313" key="1">
    <source>
        <dbReference type="EMBL" id="PWB72114.1"/>
    </source>
</evidence>
<protein>
    <recommendedName>
        <fullName evidence="3">Dockerin domain-containing protein</fullName>
    </recommendedName>
</protein>
<dbReference type="Gene3D" id="1.10.1330.10">
    <property type="entry name" value="Dockerin domain"/>
    <property type="match status" value="1"/>
</dbReference>
<dbReference type="SUPFAM" id="SSF63446">
    <property type="entry name" value="Type I dockerin domain"/>
    <property type="match status" value="1"/>
</dbReference>
<dbReference type="AlphaFoldDB" id="A0A855X5K4"/>
<reference evidence="1 2" key="1">
    <citation type="journal article" date="2018" name="ISME J.">
        <title>A methanotrophic archaeon couples anaerobic oxidation of methane to Fe(III) reduction.</title>
        <authorList>
            <person name="Cai C."/>
            <person name="Leu A.O."/>
            <person name="Xie G.J."/>
            <person name="Guo J."/>
            <person name="Feng Y."/>
            <person name="Zhao J.X."/>
            <person name="Tyson G.W."/>
            <person name="Yuan Z."/>
            <person name="Hu S."/>
        </authorList>
    </citation>
    <scope>NUCLEOTIDE SEQUENCE [LARGE SCALE GENOMIC DNA]</scope>
    <source>
        <strain evidence="1">FeB_12</strain>
    </source>
</reference>
<dbReference type="EMBL" id="PQAP01000096">
    <property type="protein sequence ID" value="PWB72114.1"/>
    <property type="molecule type" value="Genomic_DNA"/>
</dbReference>
<sequence length="330" mass="35698">MVRSIPIIITALGVLIAGESAPAVTADHSSVAKFQSVPASAILQARSQFNIFYGHTSHGSQIVTGMAMVRSLDTLYRYNEGSGTLDLEEYGDDLGLYGDTSWAPITRARLNQPGNNINLVMWSWCGGVSDNSEEGINLYLNTMSKLEQDYPNVIFMYMTGHLDGTGPTGNLYVRNNQIRAYCQTNNKVLFDFADIESYDPDGNYFPDAADDCAWCSDWCTTHPCLDCGGCAHSHCLNCHLKGQAFWWLLARLTGWQEGPCCDGVRGNVNLSGIVDLADLSALVSYLTGGGYHLPCADEANVNSAGIVDLSDLSALVSYLTGGAYVLPNCP</sequence>
<dbReference type="InterPro" id="IPR036439">
    <property type="entry name" value="Dockerin_dom_sf"/>
</dbReference>
<proteinExistence type="predicted"/>
<dbReference type="Proteomes" id="UP000250918">
    <property type="component" value="Unassembled WGS sequence"/>
</dbReference>
<evidence type="ECO:0000313" key="2">
    <source>
        <dbReference type="Proteomes" id="UP000250918"/>
    </source>
</evidence>
<evidence type="ECO:0008006" key="3">
    <source>
        <dbReference type="Google" id="ProtNLM"/>
    </source>
</evidence>